<evidence type="ECO:0000256" key="9">
    <source>
        <dbReference type="ARBA" id="ARBA00022776"/>
    </source>
</evidence>
<evidence type="ECO:0000256" key="5">
    <source>
        <dbReference type="ARBA" id="ARBA00022473"/>
    </source>
</evidence>
<evidence type="ECO:0000256" key="6">
    <source>
        <dbReference type="ARBA" id="ARBA00022618"/>
    </source>
</evidence>
<reference evidence="17 18" key="1">
    <citation type="submission" date="2016-07" db="EMBL/GenBank/DDBJ databases">
        <title>Pervasive Adenine N6-methylation of Active Genes in Fungi.</title>
        <authorList>
            <consortium name="DOE Joint Genome Institute"/>
            <person name="Mondo S.J."/>
            <person name="Dannebaum R.O."/>
            <person name="Kuo R.C."/>
            <person name="Labutti K."/>
            <person name="Haridas S."/>
            <person name="Kuo A."/>
            <person name="Salamov A."/>
            <person name="Ahrendt S.R."/>
            <person name="Lipzen A."/>
            <person name="Sullivan W."/>
            <person name="Andreopoulos W.B."/>
            <person name="Clum A."/>
            <person name="Lindquist E."/>
            <person name="Daum C."/>
            <person name="Ramamoorthy G.K."/>
            <person name="Gryganskyi A."/>
            <person name="Culley D."/>
            <person name="Magnuson J.K."/>
            <person name="James T.Y."/>
            <person name="O'Malley M.A."/>
            <person name="Stajich J.E."/>
            <person name="Spatafora J.W."/>
            <person name="Visel A."/>
            <person name="Grigoriev I.V."/>
        </authorList>
    </citation>
    <scope>NUCLEOTIDE SEQUENCE [LARGE SCALE GENOMIC DNA]</scope>
    <source>
        <strain evidence="17 18">CBS 931.73</strain>
    </source>
</reference>
<evidence type="ECO:0000256" key="11">
    <source>
        <dbReference type="ARBA" id="ARBA00023054"/>
    </source>
</evidence>
<evidence type="ECO:0000256" key="8">
    <source>
        <dbReference type="ARBA" id="ARBA00022771"/>
    </source>
</evidence>
<protein>
    <recommendedName>
        <fullName evidence="3">Zinc finger protein 830</fullName>
    </recommendedName>
    <alternativeName>
        <fullName evidence="14">Coiled-coil domain-containing protein 16</fullName>
    </alternativeName>
</protein>
<keyword evidence="8" id="KW-0863">Zinc-finger</keyword>
<dbReference type="GO" id="GO:0033260">
    <property type="term" value="P:nuclear DNA replication"/>
    <property type="evidence" value="ECO:0007669"/>
    <property type="project" value="TreeGrafter"/>
</dbReference>
<dbReference type="GO" id="GO:0003676">
    <property type="term" value="F:nucleic acid binding"/>
    <property type="evidence" value="ECO:0007669"/>
    <property type="project" value="InterPro"/>
</dbReference>
<dbReference type="InterPro" id="IPR036236">
    <property type="entry name" value="Znf_C2H2_sf"/>
</dbReference>
<accession>A0A1Y1Z5W8</accession>
<evidence type="ECO:0000256" key="15">
    <source>
        <dbReference type="SAM" id="MobiDB-lite"/>
    </source>
</evidence>
<evidence type="ECO:0000256" key="1">
    <source>
        <dbReference type="ARBA" id="ARBA00004286"/>
    </source>
</evidence>
<feature type="compositionally biased region" description="Acidic residues" evidence="15">
    <location>
        <begin position="103"/>
        <end position="117"/>
    </location>
</feature>
<keyword evidence="5" id="KW-0217">Developmental protein</keyword>
<keyword evidence="7" id="KW-0479">Metal-binding</keyword>
<keyword evidence="18" id="KW-1185">Reference proteome</keyword>
<evidence type="ECO:0000256" key="3">
    <source>
        <dbReference type="ARBA" id="ARBA00017358"/>
    </source>
</evidence>
<evidence type="ECO:0000313" key="18">
    <source>
        <dbReference type="Proteomes" id="UP000193498"/>
    </source>
</evidence>
<dbReference type="EMBL" id="MCFE01000023">
    <property type="protein sequence ID" value="ORY05606.1"/>
    <property type="molecule type" value="Genomic_DNA"/>
</dbReference>
<evidence type="ECO:0000256" key="7">
    <source>
        <dbReference type="ARBA" id="ARBA00022723"/>
    </source>
</evidence>
<evidence type="ECO:0000256" key="10">
    <source>
        <dbReference type="ARBA" id="ARBA00022833"/>
    </source>
</evidence>
<dbReference type="Pfam" id="PF23406">
    <property type="entry name" value="ZNF380_CC"/>
    <property type="match status" value="1"/>
</dbReference>
<dbReference type="GO" id="GO:0033314">
    <property type="term" value="P:mitotic DNA replication checkpoint signaling"/>
    <property type="evidence" value="ECO:0007669"/>
    <property type="project" value="TreeGrafter"/>
</dbReference>
<dbReference type="GO" id="GO:0005681">
    <property type="term" value="C:spliceosomal complex"/>
    <property type="evidence" value="ECO:0007669"/>
    <property type="project" value="InterPro"/>
</dbReference>
<evidence type="ECO:0000256" key="12">
    <source>
        <dbReference type="ARBA" id="ARBA00023242"/>
    </source>
</evidence>
<keyword evidence="12" id="KW-0539">Nucleus</keyword>
<dbReference type="InterPro" id="IPR059039">
    <property type="entry name" value="ZNF380_CC"/>
</dbReference>
<evidence type="ECO:0000256" key="2">
    <source>
        <dbReference type="ARBA" id="ARBA00004324"/>
    </source>
</evidence>
<dbReference type="STRING" id="1314790.A0A1Y1Z5W8"/>
<dbReference type="AlphaFoldDB" id="A0A1Y1Z5W8"/>
<evidence type="ECO:0000256" key="14">
    <source>
        <dbReference type="ARBA" id="ARBA00030672"/>
    </source>
</evidence>
<evidence type="ECO:0000313" key="17">
    <source>
        <dbReference type="EMBL" id="ORY05606.1"/>
    </source>
</evidence>
<dbReference type="SUPFAM" id="SSF57667">
    <property type="entry name" value="beta-beta-alpha zinc fingers"/>
    <property type="match status" value="1"/>
</dbReference>
<dbReference type="Proteomes" id="UP000193498">
    <property type="component" value="Unassembled WGS sequence"/>
</dbReference>
<dbReference type="GO" id="GO:0044773">
    <property type="term" value="P:mitotic DNA damage checkpoint signaling"/>
    <property type="evidence" value="ECO:0007669"/>
    <property type="project" value="TreeGrafter"/>
</dbReference>
<dbReference type="OrthoDB" id="77607at2759"/>
<proteinExistence type="predicted"/>
<dbReference type="PANTHER" id="PTHR13278:SF0">
    <property type="entry name" value="ZINC FINGER PROTEIN 830"/>
    <property type="match status" value="1"/>
</dbReference>
<name>A0A1Y1Z5W8_9FUNG</name>
<organism evidence="17 18">
    <name type="scientific">Basidiobolus meristosporus CBS 931.73</name>
    <dbReference type="NCBI Taxonomy" id="1314790"/>
    <lineage>
        <taxon>Eukaryota</taxon>
        <taxon>Fungi</taxon>
        <taxon>Fungi incertae sedis</taxon>
        <taxon>Zoopagomycota</taxon>
        <taxon>Entomophthoromycotina</taxon>
        <taxon>Basidiobolomycetes</taxon>
        <taxon>Basidiobolales</taxon>
        <taxon>Basidiobolaceae</taxon>
        <taxon>Basidiobolus</taxon>
    </lineage>
</organism>
<keyword evidence="9" id="KW-0498">Mitosis</keyword>
<evidence type="ECO:0000259" key="16">
    <source>
        <dbReference type="Pfam" id="PF23406"/>
    </source>
</evidence>
<keyword evidence="4" id="KW-0158">Chromosome</keyword>
<dbReference type="GO" id="GO:0008270">
    <property type="term" value="F:zinc ion binding"/>
    <property type="evidence" value="ECO:0007669"/>
    <property type="project" value="UniProtKB-KW"/>
</dbReference>
<comment type="subcellular location">
    <subcellularLocation>
        <location evidence="1">Chromosome</location>
    </subcellularLocation>
    <subcellularLocation>
        <location evidence="2">Nucleus speckle</location>
    </subcellularLocation>
</comment>
<feature type="compositionally biased region" description="Basic and acidic residues" evidence="15">
    <location>
        <begin position="118"/>
        <end position="129"/>
    </location>
</feature>
<feature type="region of interest" description="Disordered" evidence="15">
    <location>
        <begin position="67"/>
        <end position="186"/>
    </location>
</feature>
<keyword evidence="11" id="KW-0175">Coiled coil</keyword>
<dbReference type="InParanoid" id="A0A1Y1Z5W8"/>
<keyword evidence="10" id="KW-0862">Zinc</keyword>
<feature type="domain" description="ZNF380 coiled-coil" evidence="16">
    <location>
        <begin position="179"/>
        <end position="261"/>
    </location>
</feature>
<evidence type="ECO:0000256" key="4">
    <source>
        <dbReference type="ARBA" id="ARBA00022454"/>
    </source>
</evidence>
<dbReference type="InterPro" id="IPR040050">
    <property type="entry name" value="ZNF830-like"/>
</dbReference>
<keyword evidence="6" id="KW-0132">Cell division</keyword>
<gene>
    <name evidence="17" type="ORF">K493DRAFT_274842</name>
</gene>
<dbReference type="Gene3D" id="3.30.160.60">
    <property type="entry name" value="Classic Zinc Finger"/>
    <property type="match status" value="1"/>
</dbReference>
<comment type="caution">
    <text evidence="17">The sequence shown here is derived from an EMBL/GenBank/DDBJ whole genome shotgun (WGS) entry which is preliminary data.</text>
</comment>
<dbReference type="PANTHER" id="PTHR13278">
    <property type="entry name" value="ZINC FINGER PROTEIN 830"/>
    <property type="match status" value="1"/>
</dbReference>
<evidence type="ECO:0000256" key="13">
    <source>
        <dbReference type="ARBA" id="ARBA00023306"/>
    </source>
</evidence>
<sequence length="302" mass="33782">MSATNVRKLLSKAKQNRSTTSKIDHPLAKYDSLGRLTCIVCNSTVKSERGWPVHLSSKLHKESLERVKALPKSQAAGISSSKRGLDVGTRIPSSAAPLQTSLEEYDQPSEEESTEDLAEPKQKKLKSDPTPDQESTPEEQAPNGEESSLPADFFDAPPENPEEQSAAVEEEVPKPESGLPAGFFDNAEEEVKVLGSTAPKVKEATLEKEWEIFQREIHQEAQLAEKIVEQEEVETALDREEEERRTQASLLSRVNLLKMKAAENRRIIGEPVVVTHQSEESEELTDDEVYEDLLDWRTRRAI</sequence>
<feature type="region of interest" description="Disordered" evidence="15">
    <location>
        <begin position="1"/>
        <end position="21"/>
    </location>
</feature>
<keyword evidence="13" id="KW-0131">Cell cycle</keyword>